<feature type="transmembrane region" description="Helical" evidence="6">
    <location>
        <begin position="97"/>
        <end position="118"/>
    </location>
</feature>
<dbReference type="PANTHER" id="PTHR10057:SF0">
    <property type="entry name" value="TRANSLOCATOR PROTEIN"/>
    <property type="match status" value="1"/>
</dbReference>
<comment type="caution">
    <text evidence="7">The sequence shown here is derived from an EMBL/GenBank/DDBJ whole genome shotgun (WGS) entry which is preliminary data.</text>
</comment>
<evidence type="ECO:0000256" key="4">
    <source>
        <dbReference type="ARBA" id="ARBA00022989"/>
    </source>
</evidence>
<dbReference type="PIRSF" id="PIRSF005859">
    <property type="entry name" value="PBR"/>
    <property type="match status" value="1"/>
</dbReference>
<name>A0A855X7F3_9BACT</name>
<feature type="transmembrane region" description="Helical" evidence="6">
    <location>
        <begin position="73"/>
        <end position="91"/>
    </location>
</feature>
<dbReference type="AlphaFoldDB" id="A0A855X7F3"/>
<comment type="similarity">
    <text evidence="2">Belongs to the TspO/BZRP family.</text>
</comment>
<evidence type="ECO:0000256" key="3">
    <source>
        <dbReference type="ARBA" id="ARBA00022692"/>
    </source>
</evidence>
<sequence length="152" mass="17071">MISLLVWIVISFVPAFVGSQFMPGEWYTQLRKPSWTPPGYLFGPVWSLLYLSMGVAAWLVWKRGGYSGAPVALTLFLIQLVFNGLWSWLFFGLQRPGLAFVDIAILWILVLATTLAFWRQGAAAGTLMIPYITWLSFASALNFSIWRMNAGS</sequence>
<dbReference type="PANTHER" id="PTHR10057">
    <property type="entry name" value="PERIPHERAL-TYPE BENZODIAZEPINE RECEPTOR"/>
    <property type="match status" value="1"/>
</dbReference>
<dbReference type="Proteomes" id="UP000250918">
    <property type="component" value="Unassembled WGS sequence"/>
</dbReference>
<dbReference type="GO" id="GO:0033013">
    <property type="term" value="P:tetrapyrrole metabolic process"/>
    <property type="evidence" value="ECO:0007669"/>
    <property type="project" value="UniProtKB-ARBA"/>
</dbReference>
<evidence type="ECO:0000256" key="1">
    <source>
        <dbReference type="ARBA" id="ARBA00004141"/>
    </source>
</evidence>
<feature type="transmembrane region" description="Helical" evidence="6">
    <location>
        <begin position="125"/>
        <end position="146"/>
    </location>
</feature>
<organism evidence="7 8">
    <name type="scientific">candidate division GN15 bacterium</name>
    <dbReference type="NCBI Taxonomy" id="2072418"/>
    <lineage>
        <taxon>Bacteria</taxon>
        <taxon>candidate division GN15</taxon>
    </lineage>
</organism>
<evidence type="ECO:0000256" key="6">
    <source>
        <dbReference type="SAM" id="Phobius"/>
    </source>
</evidence>
<dbReference type="FunFam" id="1.20.1260.100:FF:000001">
    <property type="entry name" value="translocator protein 2"/>
    <property type="match status" value="1"/>
</dbReference>
<gene>
    <name evidence="7" type="ORF">C3F09_05975</name>
</gene>
<dbReference type="InterPro" id="IPR004307">
    <property type="entry name" value="TspO_MBR"/>
</dbReference>
<evidence type="ECO:0000313" key="7">
    <source>
        <dbReference type="EMBL" id="PWB72945.1"/>
    </source>
</evidence>
<dbReference type="Gene3D" id="1.20.1260.100">
    <property type="entry name" value="TspO/MBR protein"/>
    <property type="match status" value="1"/>
</dbReference>
<comment type="subcellular location">
    <subcellularLocation>
        <location evidence="1">Membrane</location>
        <topology evidence="1">Multi-pass membrane protein</topology>
    </subcellularLocation>
</comment>
<keyword evidence="3 6" id="KW-0812">Transmembrane</keyword>
<dbReference type="GO" id="GO:0016020">
    <property type="term" value="C:membrane"/>
    <property type="evidence" value="ECO:0007669"/>
    <property type="project" value="UniProtKB-SubCell"/>
</dbReference>
<accession>A0A855X7F3</accession>
<feature type="transmembrane region" description="Helical" evidence="6">
    <location>
        <begin position="41"/>
        <end position="61"/>
    </location>
</feature>
<dbReference type="CDD" id="cd15904">
    <property type="entry name" value="TSPO_MBR"/>
    <property type="match status" value="1"/>
</dbReference>
<evidence type="ECO:0000256" key="5">
    <source>
        <dbReference type="ARBA" id="ARBA00023136"/>
    </source>
</evidence>
<proteinExistence type="inferred from homology"/>
<reference evidence="7 8" key="1">
    <citation type="journal article" date="2018" name="ISME J.">
        <title>A methanotrophic archaeon couples anaerobic oxidation of methane to Fe(III) reduction.</title>
        <authorList>
            <person name="Cai C."/>
            <person name="Leu A.O."/>
            <person name="Xie G.J."/>
            <person name="Guo J."/>
            <person name="Feng Y."/>
            <person name="Zhao J.X."/>
            <person name="Tyson G.W."/>
            <person name="Yuan Z."/>
            <person name="Hu S."/>
        </authorList>
    </citation>
    <scope>NUCLEOTIDE SEQUENCE [LARGE SCALE GENOMIC DNA]</scope>
    <source>
        <strain evidence="7">FeB_12</strain>
    </source>
</reference>
<evidence type="ECO:0000313" key="8">
    <source>
        <dbReference type="Proteomes" id="UP000250918"/>
    </source>
</evidence>
<keyword evidence="4 6" id="KW-1133">Transmembrane helix</keyword>
<dbReference type="EMBL" id="PQAP01000070">
    <property type="protein sequence ID" value="PWB72945.1"/>
    <property type="molecule type" value="Genomic_DNA"/>
</dbReference>
<dbReference type="Pfam" id="PF03073">
    <property type="entry name" value="TspO_MBR"/>
    <property type="match status" value="1"/>
</dbReference>
<keyword evidence="5 6" id="KW-0472">Membrane</keyword>
<evidence type="ECO:0000256" key="2">
    <source>
        <dbReference type="ARBA" id="ARBA00007524"/>
    </source>
</evidence>
<protein>
    <submittedName>
        <fullName evidence="7">TspO protein</fullName>
    </submittedName>
</protein>
<dbReference type="InterPro" id="IPR038330">
    <property type="entry name" value="TspO/MBR-related_sf"/>
</dbReference>